<feature type="compositionally biased region" description="Basic and acidic residues" evidence="1">
    <location>
        <begin position="11"/>
        <end position="22"/>
    </location>
</feature>
<dbReference type="PANTHER" id="PTHR12484:SF4">
    <property type="entry name" value="A-KINASE ANCHOR PROTEIN 17A"/>
    <property type="match status" value="1"/>
</dbReference>
<protein>
    <submittedName>
        <fullName evidence="2">Uncharacterized protein</fullName>
    </submittedName>
</protein>
<dbReference type="STRING" id="40149.A0A0E0C466"/>
<sequence>MTREVLAVEELPGREAGRDRAQPRGVKFRMGVEIPPSDDFRAMKKSWEKFYASELLSSRNPVRKIAKRPDTILVRGVPSRWFAETRISSKASTLVTHTIIESR</sequence>
<evidence type="ECO:0000256" key="1">
    <source>
        <dbReference type="SAM" id="MobiDB-lite"/>
    </source>
</evidence>
<dbReference type="eggNOG" id="KOG2891">
    <property type="taxonomic scope" value="Eukaryota"/>
</dbReference>
<accession>A0A0E0C466</accession>
<dbReference type="PANTHER" id="PTHR12484">
    <property type="entry name" value="B-LYMPHOCYTE ANTIGEN-RELATED"/>
    <property type="match status" value="1"/>
</dbReference>
<name>A0A0E0C466_9ORYZ</name>
<evidence type="ECO:0000313" key="3">
    <source>
        <dbReference type="Proteomes" id="UP000008021"/>
    </source>
</evidence>
<proteinExistence type="predicted"/>
<dbReference type="Proteomes" id="UP000008021">
    <property type="component" value="Chromosome 1"/>
</dbReference>
<reference evidence="2" key="1">
    <citation type="submission" date="2015-04" db="UniProtKB">
        <authorList>
            <consortium name="EnsemblPlants"/>
        </authorList>
    </citation>
    <scope>IDENTIFICATION</scope>
</reference>
<evidence type="ECO:0000313" key="2">
    <source>
        <dbReference type="EnsemblPlants" id="OMERI01G19740.1"/>
    </source>
</evidence>
<feature type="region of interest" description="Disordered" evidence="1">
    <location>
        <begin position="1"/>
        <end position="22"/>
    </location>
</feature>
<dbReference type="InterPro" id="IPR056852">
    <property type="entry name" value="AK17A/B"/>
</dbReference>
<organism evidence="2">
    <name type="scientific">Oryza meridionalis</name>
    <dbReference type="NCBI Taxonomy" id="40149"/>
    <lineage>
        <taxon>Eukaryota</taxon>
        <taxon>Viridiplantae</taxon>
        <taxon>Streptophyta</taxon>
        <taxon>Embryophyta</taxon>
        <taxon>Tracheophyta</taxon>
        <taxon>Spermatophyta</taxon>
        <taxon>Magnoliopsida</taxon>
        <taxon>Liliopsida</taxon>
        <taxon>Poales</taxon>
        <taxon>Poaceae</taxon>
        <taxon>BOP clade</taxon>
        <taxon>Oryzoideae</taxon>
        <taxon>Oryzeae</taxon>
        <taxon>Oryzinae</taxon>
        <taxon>Oryza</taxon>
    </lineage>
</organism>
<dbReference type="Gramene" id="OMERI01G19740.1">
    <property type="protein sequence ID" value="OMERI01G19740.1"/>
    <property type="gene ID" value="OMERI01G19740"/>
</dbReference>
<dbReference type="EnsemblPlants" id="OMERI01G19740.1">
    <property type="protein sequence ID" value="OMERI01G19740.1"/>
    <property type="gene ID" value="OMERI01G19740"/>
</dbReference>
<keyword evidence="3" id="KW-1185">Reference proteome</keyword>
<reference evidence="2" key="2">
    <citation type="submission" date="2018-05" db="EMBL/GenBank/DDBJ databases">
        <title>OmerRS3 (Oryza meridionalis Reference Sequence Version 3).</title>
        <authorList>
            <person name="Zhang J."/>
            <person name="Kudrna D."/>
            <person name="Lee S."/>
            <person name="Talag J."/>
            <person name="Welchert J."/>
            <person name="Wing R.A."/>
        </authorList>
    </citation>
    <scope>NUCLEOTIDE SEQUENCE [LARGE SCALE GENOMIC DNA]</scope>
    <source>
        <strain evidence="2">cv. OR44</strain>
    </source>
</reference>
<dbReference type="HOGENOM" id="CLU_175068_0_0_1"/>
<dbReference type="Pfam" id="PF25015">
    <property type="entry name" value="RBD_AKAP-17A"/>
    <property type="match status" value="1"/>
</dbReference>
<dbReference type="AlphaFoldDB" id="A0A0E0C466"/>